<feature type="compositionally biased region" description="Low complexity" evidence="8">
    <location>
        <begin position="363"/>
        <end position="373"/>
    </location>
</feature>
<feature type="domain" description="USP" evidence="10">
    <location>
        <begin position="1023"/>
        <end position="1745"/>
    </location>
</feature>
<dbReference type="PROSITE" id="PS50195">
    <property type="entry name" value="PX"/>
    <property type="match status" value="1"/>
</dbReference>
<feature type="compositionally biased region" description="Polar residues" evidence="8">
    <location>
        <begin position="391"/>
        <end position="405"/>
    </location>
</feature>
<name>A0A024GC51_9STRA</name>
<organism evidence="12 13">
    <name type="scientific">Albugo candida</name>
    <dbReference type="NCBI Taxonomy" id="65357"/>
    <lineage>
        <taxon>Eukaryota</taxon>
        <taxon>Sar</taxon>
        <taxon>Stramenopiles</taxon>
        <taxon>Oomycota</taxon>
        <taxon>Peronosporomycetes</taxon>
        <taxon>Albuginales</taxon>
        <taxon>Albuginaceae</taxon>
        <taxon>Albugo</taxon>
    </lineage>
</organism>
<dbReference type="Pfam" id="PF06337">
    <property type="entry name" value="DUSP"/>
    <property type="match status" value="1"/>
</dbReference>
<dbReference type="Proteomes" id="UP000053237">
    <property type="component" value="Unassembled WGS sequence"/>
</dbReference>
<dbReference type="InterPro" id="IPR050185">
    <property type="entry name" value="Ub_carboxyl-term_hydrolase"/>
</dbReference>
<dbReference type="InterPro" id="IPR011992">
    <property type="entry name" value="EF-hand-dom_pair"/>
</dbReference>
<proteinExistence type="inferred from homology"/>
<keyword evidence="13" id="KW-1185">Reference proteome</keyword>
<dbReference type="InterPro" id="IPR018200">
    <property type="entry name" value="USP_CS"/>
</dbReference>
<keyword evidence="5" id="KW-0833">Ubl conjugation pathway</keyword>
<evidence type="ECO:0000256" key="6">
    <source>
        <dbReference type="ARBA" id="ARBA00022801"/>
    </source>
</evidence>
<dbReference type="EMBL" id="CAIX01000068">
    <property type="protein sequence ID" value="CCI44344.1"/>
    <property type="molecule type" value="Genomic_DNA"/>
</dbReference>
<dbReference type="SUPFAM" id="SSF64268">
    <property type="entry name" value="PX domain"/>
    <property type="match status" value="1"/>
</dbReference>
<feature type="domain" description="DUSP" evidence="11">
    <location>
        <begin position="844"/>
        <end position="963"/>
    </location>
</feature>
<evidence type="ECO:0000259" key="11">
    <source>
        <dbReference type="PROSITE" id="PS51283"/>
    </source>
</evidence>
<dbReference type="InterPro" id="IPR001394">
    <property type="entry name" value="Peptidase_C19_UCH"/>
</dbReference>
<dbReference type="InterPro" id="IPR006615">
    <property type="entry name" value="Pept_C19_DUSP"/>
</dbReference>
<dbReference type="GO" id="GO:0035091">
    <property type="term" value="F:phosphatidylinositol binding"/>
    <property type="evidence" value="ECO:0007669"/>
    <property type="project" value="InterPro"/>
</dbReference>
<dbReference type="EC" id="3.4.19.12" evidence="3"/>
<evidence type="ECO:0000256" key="3">
    <source>
        <dbReference type="ARBA" id="ARBA00012759"/>
    </source>
</evidence>
<keyword evidence="7" id="KW-0788">Thiol protease</keyword>
<dbReference type="InParanoid" id="A0A024GC51"/>
<dbReference type="SMART" id="SM00312">
    <property type="entry name" value="PX"/>
    <property type="match status" value="1"/>
</dbReference>
<dbReference type="CDD" id="cd06093">
    <property type="entry name" value="PX_domain"/>
    <property type="match status" value="1"/>
</dbReference>
<evidence type="ECO:0000256" key="4">
    <source>
        <dbReference type="ARBA" id="ARBA00022670"/>
    </source>
</evidence>
<dbReference type="SUPFAM" id="SSF47473">
    <property type="entry name" value="EF-hand"/>
    <property type="match status" value="2"/>
</dbReference>
<comment type="catalytic activity">
    <reaction evidence="1">
        <text>Thiol-dependent hydrolysis of ester, thioester, amide, peptide and isopeptide bonds formed by the C-terminal Gly of ubiquitin (a 76-residue protein attached to proteins as an intracellular targeting signal).</text>
        <dbReference type="EC" id="3.4.19.12"/>
    </reaction>
</comment>
<dbReference type="Gene3D" id="3.30.1520.10">
    <property type="entry name" value="Phox-like domain"/>
    <property type="match status" value="1"/>
</dbReference>
<evidence type="ECO:0000313" key="13">
    <source>
        <dbReference type="Proteomes" id="UP000053237"/>
    </source>
</evidence>
<dbReference type="PROSITE" id="PS00972">
    <property type="entry name" value="USP_1"/>
    <property type="match status" value="1"/>
</dbReference>
<dbReference type="InterPro" id="IPR028889">
    <property type="entry name" value="USP"/>
</dbReference>
<evidence type="ECO:0000256" key="2">
    <source>
        <dbReference type="ARBA" id="ARBA00009085"/>
    </source>
</evidence>
<dbReference type="PROSITE" id="PS50235">
    <property type="entry name" value="USP_3"/>
    <property type="match status" value="1"/>
</dbReference>
<dbReference type="SUPFAM" id="SSF143791">
    <property type="entry name" value="DUSP-like"/>
    <property type="match status" value="1"/>
</dbReference>
<dbReference type="PROSITE" id="PS00973">
    <property type="entry name" value="USP_2"/>
    <property type="match status" value="1"/>
</dbReference>
<comment type="similarity">
    <text evidence="2">Belongs to the peptidase C19 family.</text>
</comment>
<dbReference type="Pfam" id="PF00787">
    <property type="entry name" value="PX"/>
    <property type="match status" value="1"/>
</dbReference>
<evidence type="ECO:0000256" key="5">
    <source>
        <dbReference type="ARBA" id="ARBA00022786"/>
    </source>
</evidence>
<dbReference type="GO" id="GO:0004843">
    <property type="term" value="F:cysteine-type deubiquitinase activity"/>
    <property type="evidence" value="ECO:0007669"/>
    <property type="project" value="UniProtKB-EC"/>
</dbReference>
<evidence type="ECO:0000259" key="9">
    <source>
        <dbReference type="PROSITE" id="PS50195"/>
    </source>
</evidence>
<feature type="domain" description="PX" evidence="9">
    <location>
        <begin position="201"/>
        <end position="319"/>
    </location>
</feature>
<dbReference type="PANTHER" id="PTHR21646:SF24">
    <property type="entry name" value="UBIQUITIN CARBOXYL-TERMINAL HYDROLASE"/>
    <property type="match status" value="1"/>
</dbReference>
<sequence length="1783" mass="203575">MEKRCKSDTIRESNKEHSALLYPSRKLINIVTRKPSLPIGKEFIALPKVDTQEKSIPQVPASYSAVESLSSSSLSPSSCGSSDFKSLPPRFTVTFMNSPPDSPSSQSTEHTEHISEVSRNGFSDDAENKQNGLNTSRTESYEHSDDIDTATQVPKVKPLQVEESLSRERKLSIQTTNTNALDDSISSPSETCLKSCSLEIESVFLPVQGIKEIEIEKNLHTVFTIDVKLQSGLQWKTQKRYSDFRELHDKLRRANANVRQLYFPKRHVFRNRHQSVVEHRRNELERYLKEVLDMRTQIRFPLYKFLEVYTHMETYERRISRRKKEMESERMKNMLSGEVLEDFTQAFRRLCTSKYLYHENSSSSFTLTSSGETGEPKAETEKEESAATNRARASSLSTGTASKTKMNGHRSGGSVCILKDFSLDRTDVERSSISPKLSISRSAFRRDILGVFPDMPSSFSMRLIKAMSDPQGGDIYMDEFLRTIAIAQCGLVEDKLKFVFQMCDLDHSAKIQSTGLTNFFVSLYGRHVLDKPLYRRIITDAFDHGRVRMTCEVFVQTIKGFEAAELDFILGWMETFVHILCEAASSQLLESQEEFNPIVQQKILSEETHFSTMEIAILQDAFNTYRISGGGDSVDLDALTNDFALDISEARFYRIFSSFGSRANGSDIDIFSFVNALSIASRGTGLEKARFAFTLFATHHASESENGDTNKLKDRLMTRDDAFAMLRLDLAQSVPLEESIVSFLETKGVHIGDRNAFTSISRRDSTIVTSPLVSGTELGQFVDHIMEMFGTERLFLDSMNGKSKREPTLSTQELAAWSKSSNYEMVSLRLMRELVFIDLGLVPQNKEEELLIVKGCYRSFDAQNLIEDDRWYILSRKFFLAWCRYIGLQTQKDAKKEVLDGTGARPVKIDNSDLLEISQTLSVLKPKDQIHLGVDFEVVPEQLWNALKLWYGGGPELPCKVVTLFNGKTVLDIWGDAKNRENDAENIEEIDILLQEAGKAQIKDNAHEKYTMLARRMRSGGSVGLCNLGNTCYMNSALQCLCNTQLLAEYFLSGMYLDDINRTSTLGLQGKLAQVYGKLAEDMWCAKQKSISPRHFKKTIGKFNDAFRGNDQQDAQELLAFLLSGLSEDLNRITEKPYVDQPDSDGRYDSDLADEWWRNHLRREVSIIVALFTGQYKSLLTCMDCGFKSARFEPFTFLQVPLPEPTHTTVTLVLVLSNGMQPTKISIRLEIAATVLDLKKEIVHLCISELDVIRVTESDIKISEYSGSMIISYKADSRRIGQIRSIDHLMAFQLEPIQPEIARILKMKENVRGDPFADSMRSFYEKLSSGALVEVKVRTASDYVPGVILECSLREKNALVSVHYRGYNEDALLVPMSHVRPRQPRLLCIPLISRKLHYSAVYFKNPFRPTPFGISNLVRLCPERTTGMDLYQLVCKRMKQFLEDWPSPSLWPSNDARIQTCVSEIDDVFQRSQCGFLLRRVDIKGLTDSRSPWLKRSFGCTIPCTLTPLDLVEEEAIAIDWDLTMFQNRSNLERMKRMDDHKSIARNDAIDKGPVPLTRCLEDFTAEERIHEGYCSSCCKHLEMTKKLEIWRLPPVMVIHLKRFQYTQTYRRKLLSLVEFPIRELDLGPCVAPHVEFPARYPMKKDTEEPVNETEVNEEARLRAANRSHRGYTNTNLDQSRCLETLYDLYGVVNHHGALGGGHYTAFAKNFRDEQWYYYDDERVRVVEESKIVSSAAYLLFYIRNDMKGVMVKDMYPQNTNTKITEEDIDRFVQGDTHRCRLM</sequence>
<accession>A0A024GC51</accession>
<gene>
    <name evidence="12" type="ORF">BN9_051530</name>
</gene>
<evidence type="ECO:0000313" key="12">
    <source>
        <dbReference type="EMBL" id="CCI44344.1"/>
    </source>
</evidence>
<dbReference type="InterPro" id="IPR001683">
    <property type="entry name" value="PX_dom"/>
</dbReference>
<dbReference type="InterPro" id="IPR036871">
    <property type="entry name" value="PX_dom_sf"/>
</dbReference>
<evidence type="ECO:0000256" key="8">
    <source>
        <dbReference type="SAM" id="MobiDB-lite"/>
    </source>
</evidence>
<dbReference type="SMART" id="SM00695">
    <property type="entry name" value="DUSP"/>
    <property type="match status" value="1"/>
</dbReference>
<dbReference type="InterPro" id="IPR038765">
    <property type="entry name" value="Papain-like_cys_pep_sf"/>
</dbReference>
<evidence type="ECO:0000256" key="7">
    <source>
        <dbReference type="ARBA" id="ARBA00022807"/>
    </source>
</evidence>
<feature type="region of interest" description="Disordered" evidence="8">
    <location>
        <begin position="91"/>
        <end position="170"/>
    </location>
</feature>
<dbReference type="PANTHER" id="PTHR21646">
    <property type="entry name" value="UBIQUITIN CARBOXYL-TERMINAL HYDROLASE"/>
    <property type="match status" value="1"/>
</dbReference>
<dbReference type="OrthoDB" id="265776at2759"/>
<evidence type="ECO:0000256" key="1">
    <source>
        <dbReference type="ARBA" id="ARBA00000707"/>
    </source>
</evidence>
<dbReference type="Gene3D" id="3.90.70.10">
    <property type="entry name" value="Cysteine proteinases"/>
    <property type="match status" value="2"/>
</dbReference>
<feature type="compositionally biased region" description="Polar residues" evidence="8">
    <location>
        <begin position="129"/>
        <end position="138"/>
    </location>
</feature>
<feature type="compositionally biased region" description="Polar residues" evidence="8">
    <location>
        <begin position="94"/>
        <end position="108"/>
    </location>
</feature>
<feature type="region of interest" description="Disordered" evidence="8">
    <location>
        <begin position="363"/>
        <end position="410"/>
    </location>
</feature>
<reference evidence="12 13" key="1">
    <citation type="submission" date="2012-05" db="EMBL/GenBank/DDBJ databases">
        <title>Recombination and specialization in a pathogen metapopulation.</title>
        <authorList>
            <person name="Gardiner A."/>
            <person name="Kemen E."/>
            <person name="Schultz-Larsen T."/>
            <person name="MacLean D."/>
            <person name="Van Oosterhout C."/>
            <person name="Jones J.D.G."/>
        </authorList>
    </citation>
    <scope>NUCLEOTIDE SEQUENCE [LARGE SCALE GENOMIC DNA]</scope>
    <source>
        <strain evidence="12 13">Ac Nc2</strain>
    </source>
</reference>
<protein>
    <recommendedName>
        <fullName evidence="3">ubiquitinyl hydrolase 1</fullName>
        <ecNumber evidence="3">3.4.19.12</ecNumber>
    </recommendedName>
</protein>
<dbReference type="STRING" id="65357.A0A024GC51"/>
<comment type="caution">
    <text evidence="12">The sequence shown here is derived from an EMBL/GenBank/DDBJ whole genome shotgun (WGS) entry which is preliminary data.</text>
</comment>
<dbReference type="Pfam" id="PF00443">
    <property type="entry name" value="UCH"/>
    <property type="match status" value="1"/>
</dbReference>
<evidence type="ECO:0000259" key="10">
    <source>
        <dbReference type="PROSITE" id="PS50235"/>
    </source>
</evidence>
<keyword evidence="4" id="KW-0645">Protease</keyword>
<feature type="compositionally biased region" description="Basic and acidic residues" evidence="8">
    <location>
        <begin position="374"/>
        <end position="385"/>
    </location>
</feature>
<dbReference type="Gene3D" id="3.30.2230.10">
    <property type="entry name" value="DUSP-like"/>
    <property type="match status" value="1"/>
</dbReference>
<dbReference type="GO" id="GO:0006508">
    <property type="term" value="P:proteolysis"/>
    <property type="evidence" value="ECO:0007669"/>
    <property type="project" value="UniProtKB-KW"/>
</dbReference>
<dbReference type="Gene3D" id="1.10.238.10">
    <property type="entry name" value="EF-hand"/>
    <property type="match status" value="2"/>
</dbReference>
<keyword evidence="6" id="KW-0378">Hydrolase</keyword>
<dbReference type="InterPro" id="IPR035927">
    <property type="entry name" value="DUSP-like_sf"/>
</dbReference>
<dbReference type="PROSITE" id="PS51283">
    <property type="entry name" value="DUSP"/>
    <property type="match status" value="1"/>
</dbReference>
<dbReference type="SUPFAM" id="SSF54001">
    <property type="entry name" value="Cysteine proteinases"/>
    <property type="match status" value="1"/>
</dbReference>
<dbReference type="GO" id="GO:0016579">
    <property type="term" value="P:protein deubiquitination"/>
    <property type="evidence" value="ECO:0007669"/>
    <property type="project" value="InterPro"/>
</dbReference>